<dbReference type="OrthoDB" id="418495at2759"/>
<name>A0A9D3WGE2_9ROSI</name>
<dbReference type="InterPro" id="IPR006869">
    <property type="entry name" value="DUF547"/>
</dbReference>
<feature type="domain" description="DUF547" evidence="1">
    <location>
        <begin position="4"/>
        <end position="121"/>
    </location>
</feature>
<keyword evidence="3" id="KW-1185">Reference proteome</keyword>
<dbReference type="Pfam" id="PF04784">
    <property type="entry name" value="DUF547"/>
    <property type="match status" value="1"/>
</dbReference>
<evidence type="ECO:0000313" key="2">
    <source>
        <dbReference type="EMBL" id="KAH1122845.1"/>
    </source>
</evidence>
<accession>A0A9D3WGE2</accession>
<reference evidence="2 3" key="1">
    <citation type="journal article" date="2021" name="Plant Biotechnol. J.">
        <title>Multi-omics assisted identification of the key and species-specific regulatory components of drought-tolerant mechanisms in Gossypium stocksii.</title>
        <authorList>
            <person name="Yu D."/>
            <person name="Ke L."/>
            <person name="Zhang D."/>
            <person name="Wu Y."/>
            <person name="Sun Y."/>
            <person name="Mei J."/>
            <person name="Sun J."/>
            <person name="Sun Y."/>
        </authorList>
    </citation>
    <scope>NUCLEOTIDE SEQUENCE [LARGE SCALE GENOMIC DNA]</scope>
    <source>
        <strain evidence="3">cv. E1</strain>
        <tissue evidence="2">Leaf</tissue>
    </source>
</reference>
<gene>
    <name evidence="2" type="ORF">J1N35_006005</name>
</gene>
<dbReference type="PANTHER" id="PTHR23054">
    <property type="entry name" value="TERNARY COMPLEX FACTOR MIP1, LEUCINE-ZIPPER-RELATED"/>
    <property type="match status" value="1"/>
</dbReference>
<evidence type="ECO:0000313" key="3">
    <source>
        <dbReference type="Proteomes" id="UP000828251"/>
    </source>
</evidence>
<comment type="caution">
    <text evidence="2">The sequence shown here is derived from an EMBL/GenBank/DDBJ whole genome shotgun (WGS) entry which is preliminary data.</text>
</comment>
<dbReference type="EMBL" id="JAIQCV010000002">
    <property type="protein sequence ID" value="KAH1122845.1"/>
    <property type="molecule type" value="Genomic_DNA"/>
</dbReference>
<dbReference type="Proteomes" id="UP000828251">
    <property type="component" value="Unassembled WGS sequence"/>
</dbReference>
<protein>
    <recommendedName>
        <fullName evidence="1">DUF547 domain-containing protein</fullName>
    </recommendedName>
</protein>
<dbReference type="AlphaFoldDB" id="A0A9D3WGE2"/>
<organism evidence="2 3">
    <name type="scientific">Gossypium stocksii</name>
    <dbReference type="NCBI Taxonomy" id="47602"/>
    <lineage>
        <taxon>Eukaryota</taxon>
        <taxon>Viridiplantae</taxon>
        <taxon>Streptophyta</taxon>
        <taxon>Embryophyta</taxon>
        <taxon>Tracheophyta</taxon>
        <taxon>Spermatophyta</taxon>
        <taxon>Magnoliopsida</taxon>
        <taxon>eudicotyledons</taxon>
        <taxon>Gunneridae</taxon>
        <taxon>Pentapetalae</taxon>
        <taxon>rosids</taxon>
        <taxon>malvids</taxon>
        <taxon>Malvales</taxon>
        <taxon>Malvaceae</taxon>
        <taxon>Malvoideae</taxon>
        <taxon>Gossypium</taxon>
    </lineage>
</organism>
<dbReference type="PANTHER" id="PTHR23054:SF20">
    <property type="entry name" value="DUF547 DOMAIN-CONTAINING PROTEIN"/>
    <property type="match status" value="1"/>
</dbReference>
<sequence length="200" mass="23107">MRHISFLQAFLIYGIPKNNLKRLSLLLKAAYDVGGQTINIDTIQSSILGCRLPRPGQWLRFLFPSKTKFKVRDPRRAYPIESPEPLLYFALSSGSYSDPAVRIYTPKGVFQELEVAKVEYIQANWSVNKEEKILLPKLMEYFAKDSNVGSAGLLQMVEQFMPDSVRKILQPSCKRKTGKSIEWISHNFEFRYLFSKELLH</sequence>
<evidence type="ECO:0000259" key="1">
    <source>
        <dbReference type="Pfam" id="PF04784"/>
    </source>
</evidence>
<proteinExistence type="predicted"/>